<evidence type="ECO:0000313" key="3">
    <source>
        <dbReference type="Proteomes" id="UP001149607"/>
    </source>
</evidence>
<evidence type="ECO:0000313" key="1">
    <source>
        <dbReference type="EMBL" id="MDD9328393.1"/>
    </source>
</evidence>
<dbReference type="RefSeq" id="WP_274585481.1">
    <property type="nucleotide sequence ID" value="NZ_CP145811.1"/>
</dbReference>
<dbReference type="EMBL" id="JAPQFL010000006">
    <property type="protein sequence ID" value="MDD9328393.1"/>
    <property type="molecule type" value="Genomic_DNA"/>
</dbReference>
<gene>
    <name evidence="1" type="ORF">ORY91_001817</name>
    <name evidence="2" type="ORF">V9W64_03375</name>
</gene>
<reference evidence="1" key="1">
    <citation type="submission" date="2022-10" db="EMBL/GenBank/DDBJ databases">
        <authorList>
            <person name="Boutroux M."/>
        </authorList>
    </citation>
    <scope>NUCLEOTIDE SEQUENCE</scope>
    <source>
        <strain evidence="1">51.81</strain>
    </source>
</reference>
<keyword evidence="3" id="KW-1185">Reference proteome</keyword>
<dbReference type="Proteomes" id="UP001149607">
    <property type="component" value="Chromosome"/>
</dbReference>
<dbReference type="Pfam" id="PF10052">
    <property type="entry name" value="DUF2288"/>
    <property type="match status" value="1"/>
</dbReference>
<proteinExistence type="predicted"/>
<reference evidence="2" key="2">
    <citation type="submission" date="2024-02" db="EMBL/GenBank/DDBJ databases">
        <title>Neisseria leonii sp. nov.</title>
        <authorList>
            <person name="Boutroux M."/>
            <person name="Favre-Rochex S."/>
            <person name="Gorgette O."/>
            <person name="Touak G."/>
            <person name="Muhle E."/>
            <person name="Chesneau O."/>
            <person name="Clermont D."/>
            <person name="Rahi P."/>
        </authorList>
    </citation>
    <scope>NUCLEOTIDE SEQUENCE</scope>
    <source>
        <strain evidence="2">51.81</strain>
    </source>
</reference>
<sequence>MTEPLLNEKLNAETARIAWRELQTHFARGTAVYVAPGLDLIATARLVADDNGEAVRKLMAQGLFGPVSETQARTFWENDQEMWAVVVAPWVLMQPVG</sequence>
<dbReference type="AlphaFoldDB" id="A0A9X4IES0"/>
<protein>
    <submittedName>
        <fullName evidence="1">DUF2288 domain-containing protein</fullName>
    </submittedName>
</protein>
<name>A0A9X4IES0_9NEIS</name>
<organism evidence="1">
    <name type="scientific">Neisseria leonii</name>
    <dbReference type="NCBI Taxonomy" id="2995413"/>
    <lineage>
        <taxon>Bacteria</taxon>
        <taxon>Pseudomonadati</taxon>
        <taxon>Pseudomonadota</taxon>
        <taxon>Betaproteobacteria</taxon>
        <taxon>Neisseriales</taxon>
        <taxon>Neisseriaceae</taxon>
        <taxon>Neisseria</taxon>
    </lineage>
</organism>
<dbReference type="EMBL" id="CP146598">
    <property type="protein sequence ID" value="WWY03790.1"/>
    <property type="molecule type" value="Genomic_DNA"/>
</dbReference>
<dbReference type="InterPro" id="IPR018741">
    <property type="entry name" value="DUF2288"/>
</dbReference>
<accession>A0A9X4IES0</accession>
<evidence type="ECO:0000313" key="2">
    <source>
        <dbReference type="EMBL" id="WWY03790.1"/>
    </source>
</evidence>